<organism evidence="1 2">
    <name type="scientific">Pseudomonas umsongensis</name>
    <dbReference type="NCBI Taxonomy" id="198618"/>
    <lineage>
        <taxon>Bacteria</taxon>
        <taxon>Pseudomonadati</taxon>
        <taxon>Pseudomonadota</taxon>
        <taxon>Gammaproteobacteria</taxon>
        <taxon>Pseudomonadales</taxon>
        <taxon>Pseudomonadaceae</taxon>
        <taxon>Pseudomonas</taxon>
    </lineage>
</organism>
<evidence type="ECO:0000313" key="2">
    <source>
        <dbReference type="Proteomes" id="UP000215455"/>
    </source>
</evidence>
<comment type="caution">
    <text evidence="1">The sequence shown here is derived from an EMBL/GenBank/DDBJ whole genome shotgun (WGS) entry which is preliminary data.</text>
</comment>
<accession>A0ABX4DY81</accession>
<name>A0ABX4DY81_9PSED</name>
<keyword evidence="2" id="KW-1185">Reference proteome</keyword>
<gene>
    <name evidence="1" type="ORF">PSUM_00165</name>
</gene>
<dbReference type="EMBL" id="NIWU01000001">
    <property type="protein sequence ID" value="OXR34358.1"/>
    <property type="molecule type" value="Genomic_DNA"/>
</dbReference>
<reference evidence="1 2" key="1">
    <citation type="submission" date="2017-06" db="EMBL/GenBank/DDBJ databases">
        <authorList>
            <person name="Furmanczyk E.M."/>
        </authorList>
    </citation>
    <scope>NUCLEOTIDE SEQUENCE [LARGE SCALE GENOMIC DNA]</scope>
    <source>
        <strain evidence="1 2">DSM 16611</strain>
    </source>
</reference>
<sequence>MNDRRREDQVLSSATFEQSAKQVKLMTCLICNGPATAIDADEDYLERACPKCGHYRITGAALVLIKAHGWHFDVELARKWIADNQASGMIPIIDSHQAPRLIDV</sequence>
<dbReference type="Proteomes" id="UP000215455">
    <property type="component" value="Unassembled WGS sequence"/>
</dbReference>
<protein>
    <submittedName>
        <fullName evidence="1">Uncharacterized protein</fullName>
    </submittedName>
</protein>
<dbReference type="RefSeq" id="WP_083348760.1">
    <property type="nucleotide sequence ID" value="NZ_LT629767.1"/>
</dbReference>
<evidence type="ECO:0000313" key="1">
    <source>
        <dbReference type="EMBL" id="OXR34358.1"/>
    </source>
</evidence>
<proteinExistence type="predicted"/>